<evidence type="ECO:0000256" key="12">
    <source>
        <dbReference type="ARBA" id="ARBA00023145"/>
    </source>
</evidence>
<dbReference type="OrthoDB" id="249990at2759"/>
<evidence type="ECO:0000256" key="1">
    <source>
        <dbReference type="ARBA" id="ARBA00001249"/>
    </source>
</evidence>
<evidence type="ECO:0000256" key="17">
    <source>
        <dbReference type="RuleBase" id="RU366077"/>
    </source>
</evidence>
<dbReference type="RefSeq" id="XP_029229826.1">
    <property type="nucleotide sequence ID" value="XM_029370179.1"/>
</dbReference>
<evidence type="ECO:0000256" key="4">
    <source>
        <dbReference type="ARBA" id="ARBA00022670"/>
    </source>
</evidence>
<dbReference type="Proteomes" id="UP000284403">
    <property type="component" value="Unassembled WGS sequence"/>
</dbReference>
<dbReference type="EMBL" id="MKKU01000138">
    <property type="protein sequence ID" value="RNF22369.1"/>
    <property type="molecule type" value="Genomic_DNA"/>
</dbReference>
<comment type="caution">
    <text evidence="18">The sequence shown here is derived from an EMBL/GenBank/DDBJ whole genome shotgun (WGS) entry which is preliminary data.</text>
</comment>
<name>A0A3R7L756_9TRYP</name>
<keyword evidence="14" id="KW-0325">Glycoprotein</keyword>
<dbReference type="GO" id="GO:0016020">
    <property type="term" value="C:membrane"/>
    <property type="evidence" value="ECO:0007669"/>
    <property type="project" value="UniProtKB-SubCell"/>
</dbReference>
<dbReference type="InterPro" id="IPR001577">
    <property type="entry name" value="Peptidase_M8"/>
</dbReference>
<dbReference type="GO" id="GO:0046872">
    <property type="term" value="F:metal ion binding"/>
    <property type="evidence" value="ECO:0007669"/>
    <property type="project" value="UniProtKB-KW"/>
</dbReference>
<keyword evidence="19" id="KW-1185">Reference proteome</keyword>
<keyword evidence="10 16" id="KW-0482">Metalloprotease</keyword>
<dbReference type="AlphaFoldDB" id="A0A3R7L756"/>
<keyword evidence="11" id="KW-0472">Membrane</keyword>
<evidence type="ECO:0000256" key="14">
    <source>
        <dbReference type="ARBA" id="ARBA00023180"/>
    </source>
</evidence>
<evidence type="ECO:0000256" key="10">
    <source>
        <dbReference type="ARBA" id="ARBA00023049"/>
    </source>
</evidence>
<keyword evidence="13" id="KW-1015">Disulfide bond</keyword>
<gene>
    <name evidence="18" type="ORF">Tco025E_03259</name>
</gene>
<accession>A0A3R7L756</accession>
<dbReference type="Pfam" id="PF01457">
    <property type="entry name" value="Peptidase_M8"/>
    <property type="match status" value="1"/>
</dbReference>
<evidence type="ECO:0000313" key="18">
    <source>
        <dbReference type="EMBL" id="RNF22369.1"/>
    </source>
</evidence>
<proteinExistence type="inferred from homology"/>
<feature type="binding site" evidence="16">
    <location>
        <position position="101"/>
    </location>
    <ligand>
        <name>Zn(2+)</name>
        <dbReference type="ChEBI" id="CHEBI:29105"/>
        <note>catalytic</note>
    </ligand>
</feature>
<dbReference type="GO" id="GO:0007155">
    <property type="term" value="P:cell adhesion"/>
    <property type="evidence" value="ECO:0007669"/>
    <property type="project" value="UniProtKB-KW"/>
</dbReference>
<sequence length="147" mass="15737">MHVDRLQVKPLTGTLVVPKFGAGNICGAFAIPRSHHTTGVSGADMLLYAAAAPTEGHAIAWALGCAELHTGRPVVGVINFGPESANDSESSVRVAVHEIAHTLGFHINVMQRHKMVSHASGLRGKKTACSLCPHRRYWKRLVRTSTA</sequence>
<keyword evidence="9" id="KW-0130">Cell adhesion</keyword>
<comment type="subcellular location">
    <subcellularLocation>
        <location evidence="2">Membrane</location>
    </subcellularLocation>
</comment>
<evidence type="ECO:0000256" key="2">
    <source>
        <dbReference type="ARBA" id="ARBA00004370"/>
    </source>
</evidence>
<dbReference type="EC" id="3.4.24.-" evidence="17"/>
<dbReference type="SUPFAM" id="SSF55486">
    <property type="entry name" value="Metalloproteases ('zincins'), catalytic domain"/>
    <property type="match status" value="1"/>
</dbReference>
<evidence type="ECO:0000256" key="15">
    <source>
        <dbReference type="PIRSR" id="PIRSR601577-1"/>
    </source>
</evidence>
<evidence type="ECO:0000256" key="13">
    <source>
        <dbReference type="ARBA" id="ARBA00023157"/>
    </source>
</evidence>
<evidence type="ECO:0000256" key="3">
    <source>
        <dbReference type="ARBA" id="ARBA00005860"/>
    </source>
</evidence>
<dbReference type="GO" id="GO:0006508">
    <property type="term" value="P:proteolysis"/>
    <property type="evidence" value="ECO:0007669"/>
    <property type="project" value="UniProtKB-KW"/>
</dbReference>
<evidence type="ECO:0000313" key="19">
    <source>
        <dbReference type="Proteomes" id="UP000284403"/>
    </source>
</evidence>
<evidence type="ECO:0000256" key="11">
    <source>
        <dbReference type="ARBA" id="ARBA00023136"/>
    </source>
</evidence>
<evidence type="ECO:0000256" key="7">
    <source>
        <dbReference type="ARBA" id="ARBA00022801"/>
    </source>
</evidence>
<reference evidence="18 19" key="1">
    <citation type="journal article" date="2018" name="BMC Genomics">
        <title>Genomic comparison of Trypanosoma conorhini and Trypanosoma rangeli to Trypanosoma cruzi strains of high and low virulence.</title>
        <authorList>
            <person name="Bradwell K.R."/>
            <person name="Koparde V.N."/>
            <person name="Matveyev A.V."/>
            <person name="Serrano M.G."/>
            <person name="Alves J.M."/>
            <person name="Parikh H."/>
            <person name="Huang B."/>
            <person name="Lee V."/>
            <person name="Espinosa-Alvarez O."/>
            <person name="Ortiz P.A."/>
            <person name="Costa-Martins A.G."/>
            <person name="Teixeira M.M."/>
            <person name="Buck G.A."/>
        </authorList>
    </citation>
    <scope>NUCLEOTIDE SEQUENCE [LARGE SCALE GENOMIC DNA]</scope>
    <source>
        <strain evidence="18 19">025E</strain>
    </source>
</reference>
<dbReference type="GO" id="GO:0005737">
    <property type="term" value="C:cytoplasm"/>
    <property type="evidence" value="ECO:0007669"/>
    <property type="project" value="TreeGrafter"/>
</dbReference>
<keyword evidence="5 16" id="KW-0479">Metal-binding</keyword>
<dbReference type="GeneID" id="40316870"/>
<evidence type="ECO:0000256" key="6">
    <source>
        <dbReference type="ARBA" id="ARBA00022729"/>
    </source>
</evidence>
<keyword evidence="12" id="KW-0865">Zymogen</keyword>
<dbReference type="GO" id="GO:0004222">
    <property type="term" value="F:metalloendopeptidase activity"/>
    <property type="evidence" value="ECO:0007669"/>
    <property type="project" value="UniProtKB-UniRule"/>
</dbReference>
<evidence type="ECO:0000256" key="9">
    <source>
        <dbReference type="ARBA" id="ARBA00022889"/>
    </source>
</evidence>
<protein>
    <recommendedName>
        <fullName evidence="17">Leishmanolysin-like peptidase</fullName>
        <ecNumber evidence="17">3.4.24.-</ecNumber>
    </recommendedName>
</protein>
<evidence type="ECO:0000256" key="16">
    <source>
        <dbReference type="PIRSR" id="PIRSR601577-2"/>
    </source>
</evidence>
<keyword evidence="8 16" id="KW-0862">Zinc</keyword>
<evidence type="ECO:0000256" key="5">
    <source>
        <dbReference type="ARBA" id="ARBA00022723"/>
    </source>
</evidence>
<evidence type="ECO:0000256" key="8">
    <source>
        <dbReference type="ARBA" id="ARBA00022833"/>
    </source>
</evidence>
<dbReference type="Gene3D" id="3.10.170.20">
    <property type="match status" value="1"/>
</dbReference>
<comment type="cofactor">
    <cofactor evidence="16 17">
        <name>Zn(2+)</name>
        <dbReference type="ChEBI" id="CHEBI:29105"/>
    </cofactor>
    <text evidence="16 17">Binds 1 zinc ion per subunit.</text>
</comment>
<comment type="similarity">
    <text evidence="3 17">Belongs to the peptidase M8 family.</text>
</comment>
<feature type="active site" evidence="15">
    <location>
        <position position="98"/>
    </location>
</feature>
<organism evidence="18 19">
    <name type="scientific">Trypanosoma conorhini</name>
    <dbReference type="NCBI Taxonomy" id="83891"/>
    <lineage>
        <taxon>Eukaryota</taxon>
        <taxon>Discoba</taxon>
        <taxon>Euglenozoa</taxon>
        <taxon>Kinetoplastea</taxon>
        <taxon>Metakinetoplastina</taxon>
        <taxon>Trypanosomatida</taxon>
        <taxon>Trypanosomatidae</taxon>
        <taxon>Trypanosoma</taxon>
    </lineage>
</organism>
<comment type="catalytic activity">
    <reaction evidence="1">
        <text>Preference for hydrophobic residues at P1 and P1' and basic residues at P2' and P3'. A model nonapeptide is cleaved at -Ala-Tyr-|-Leu-Lys-Lys-.</text>
        <dbReference type="EC" id="3.4.24.36"/>
    </reaction>
</comment>
<keyword evidence="6" id="KW-0732">Signal</keyword>
<feature type="binding site" evidence="16">
    <location>
        <position position="97"/>
    </location>
    <ligand>
        <name>Zn(2+)</name>
        <dbReference type="ChEBI" id="CHEBI:29105"/>
        <note>catalytic</note>
    </ligand>
</feature>
<keyword evidence="4 17" id="KW-0645">Protease</keyword>
<dbReference type="PANTHER" id="PTHR10942:SF0">
    <property type="entry name" value="LEISHMANOLYSIN-LIKE PEPTIDASE"/>
    <property type="match status" value="1"/>
</dbReference>
<dbReference type="PANTHER" id="PTHR10942">
    <property type="entry name" value="LEISHMANOLYSIN-LIKE PEPTIDASE"/>
    <property type="match status" value="1"/>
</dbReference>
<keyword evidence="7 17" id="KW-0378">Hydrolase</keyword>